<dbReference type="EMBL" id="MT143523">
    <property type="protein sequence ID" value="QJA97765.1"/>
    <property type="molecule type" value="Genomic_DNA"/>
</dbReference>
<evidence type="ECO:0000313" key="1">
    <source>
        <dbReference type="EMBL" id="QJA97765.1"/>
    </source>
</evidence>
<accession>A0A6M3LYK5</accession>
<name>A0A6M3LYK5_9ZZZZ</name>
<dbReference type="AlphaFoldDB" id="A0A6M3LYK5"/>
<reference evidence="1" key="1">
    <citation type="submission" date="2020-03" db="EMBL/GenBank/DDBJ databases">
        <title>The deep terrestrial virosphere.</title>
        <authorList>
            <person name="Holmfeldt K."/>
            <person name="Nilsson E."/>
            <person name="Simone D."/>
            <person name="Lopez-Fernandez M."/>
            <person name="Wu X."/>
            <person name="de Brujin I."/>
            <person name="Lundin D."/>
            <person name="Andersson A."/>
            <person name="Bertilsson S."/>
            <person name="Dopson M."/>
        </authorList>
    </citation>
    <scope>NUCLEOTIDE SEQUENCE</scope>
    <source>
        <strain evidence="1">MM415B05975</strain>
    </source>
</reference>
<gene>
    <name evidence="1" type="ORF">MM415B05975_0005</name>
</gene>
<protein>
    <submittedName>
        <fullName evidence="1">Uncharacterized protein</fullName>
    </submittedName>
</protein>
<organism evidence="1">
    <name type="scientific">viral metagenome</name>
    <dbReference type="NCBI Taxonomy" id="1070528"/>
    <lineage>
        <taxon>unclassified sequences</taxon>
        <taxon>metagenomes</taxon>
        <taxon>organismal metagenomes</taxon>
    </lineage>
</organism>
<proteinExistence type="predicted"/>
<sequence length="77" mass="9279">MLEDKQMKQLKQIQESKDKLHNINIAKTKATLCPPIEQPKEERTRLDQIEEARQKYLAEGTEEAWETYENMWFKPEE</sequence>